<accession>A0A4V2NGX4</accession>
<sequence length="66" mass="6887">MLNGCAYPSEQAHGASIAQTAITRTVDYAGLPCGNQNLHVKSPACYFPREAQMPAATLQAGTAPSH</sequence>
<dbReference type="EMBL" id="MWML01000098">
    <property type="protein sequence ID" value="TCG06628.1"/>
    <property type="molecule type" value="Genomic_DNA"/>
</dbReference>
<evidence type="ECO:0000313" key="1">
    <source>
        <dbReference type="EMBL" id="TCG06628.1"/>
    </source>
</evidence>
<protein>
    <submittedName>
        <fullName evidence="1">Uncharacterized protein</fullName>
    </submittedName>
</protein>
<comment type="caution">
    <text evidence="1">The sequence shown here is derived from an EMBL/GenBank/DDBJ whole genome shotgun (WGS) entry which is preliminary data.</text>
</comment>
<organism evidence="1 2">
    <name type="scientific">Paraburkholderia steynii</name>
    <dbReference type="NCBI Taxonomy" id="1245441"/>
    <lineage>
        <taxon>Bacteria</taxon>
        <taxon>Pseudomonadati</taxon>
        <taxon>Pseudomonadota</taxon>
        <taxon>Betaproteobacteria</taxon>
        <taxon>Burkholderiales</taxon>
        <taxon>Burkholderiaceae</taxon>
        <taxon>Paraburkholderia</taxon>
    </lineage>
</organism>
<evidence type="ECO:0000313" key="2">
    <source>
        <dbReference type="Proteomes" id="UP000294200"/>
    </source>
</evidence>
<dbReference type="AlphaFoldDB" id="A0A4V2NGX4"/>
<name>A0A4V2NGX4_9BURK</name>
<gene>
    <name evidence="1" type="ORF">BZM27_24825</name>
</gene>
<reference evidence="1 2" key="1">
    <citation type="submission" date="2017-02" db="EMBL/GenBank/DDBJ databases">
        <title>Paraburkholderia sophoroidis sp. nov. and Paraburkholderia steynii sp. nov. rhizobial symbionts of the fynbos legume Hypocalyptus sophoroides.</title>
        <authorList>
            <person name="Steenkamp E.T."/>
            <person name="Beukes C.W."/>
            <person name="Van Zyl E."/>
            <person name="Avontuur J."/>
            <person name="Chan W.Y."/>
            <person name="Hassen A."/>
            <person name="Palmer M."/>
            <person name="Mthombeni L."/>
            <person name="Phalane F."/>
            <person name="Sereme K."/>
            <person name="Venter S.N."/>
        </authorList>
    </citation>
    <scope>NUCLEOTIDE SEQUENCE [LARGE SCALE GENOMIC DNA]</scope>
    <source>
        <strain evidence="1 2">HC1.1ba</strain>
    </source>
</reference>
<dbReference type="Proteomes" id="UP000294200">
    <property type="component" value="Unassembled WGS sequence"/>
</dbReference>
<proteinExistence type="predicted"/>
<keyword evidence="2" id="KW-1185">Reference proteome</keyword>